<feature type="transmembrane region" description="Helical" evidence="6">
    <location>
        <begin position="182"/>
        <end position="203"/>
    </location>
</feature>
<dbReference type="PANTHER" id="PTHR42770:SF7">
    <property type="entry name" value="MEMBRANE PROTEIN"/>
    <property type="match status" value="1"/>
</dbReference>
<evidence type="ECO:0000256" key="6">
    <source>
        <dbReference type="SAM" id="Phobius"/>
    </source>
</evidence>
<protein>
    <submittedName>
        <fullName evidence="7">APC family permease</fullName>
    </submittedName>
</protein>
<feature type="transmembrane region" description="Helical" evidence="6">
    <location>
        <begin position="269"/>
        <end position="297"/>
    </location>
</feature>
<accession>A0ABS5J9J7</accession>
<reference evidence="7 8" key="1">
    <citation type="submission" date="2021-04" db="EMBL/GenBank/DDBJ databases">
        <title>Chitinophaga sp. nov., isolated from the rhizosphere soil.</title>
        <authorList>
            <person name="He S."/>
        </authorList>
    </citation>
    <scope>NUCLEOTIDE SEQUENCE [LARGE SCALE GENOMIC DNA]</scope>
    <source>
        <strain evidence="7 8">2R12</strain>
    </source>
</reference>
<feature type="transmembrane region" description="Helical" evidence="6">
    <location>
        <begin position="7"/>
        <end position="30"/>
    </location>
</feature>
<evidence type="ECO:0000256" key="2">
    <source>
        <dbReference type="ARBA" id="ARBA00022475"/>
    </source>
</evidence>
<feature type="transmembrane region" description="Helical" evidence="6">
    <location>
        <begin position="318"/>
        <end position="337"/>
    </location>
</feature>
<feature type="transmembrane region" description="Helical" evidence="6">
    <location>
        <begin position="81"/>
        <end position="98"/>
    </location>
</feature>
<comment type="subcellular location">
    <subcellularLocation>
        <location evidence="1">Cell membrane</location>
        <topology evidence="1">Multi-pass membrane protein</topology>
    </subcellularLocation>
</comment>
<gene>
    <name evidence="7" type="ORF">KE626_30875</name>
</gene>
<evidence type="ECO:0000256" key="1">
    <source>
        <dbReference type="ARBA" id="ARBA00004651"/>
    </source>
</evidence>
<name>A0ABS5J9J7_9BACT</name>
<comment type="caution">
    <text evidence="7">The sequence shown here is derived from an EMBL/GenBank/DDBJ whole genome shotgun (WGS) entry which is preliminary data.</text>
</comment>
<dbReference type="RefSeq" id="WP_211976938.1">
    <property type="nucleotide sequence ID" value="NZ_CBFHAM010000012.1"/>
</dbReference>
<evidence type="ECO:0000256" key="5">
    <source>
        <dbReference type="ARBA" id="ARBA00023136"/>
    </source>
</evidence>
<keyword evidence="4 6" id="KW-1133">Transmembrane helix</keyword>
<keyword evidence="2" id="KW-1003">Cell membrane</keyword>
<evidence type="ECO:0000313" key="8">
    <source>
        <dbReference type="Proteomes" id="UP000676386"/>
    </source>
</evidence>
<feature type="transmembrane region" description="Helical" evidence="6">
    <location>
        <begin position="387"/>
        <end position="403"/>
    </location>
</feature>
<dbReference type="PANTHER" id="PTHR42770">
    <property type="entry name" value="AMINO ACID TRANSPORTER-RELATED"/>
    <property type="match status" value="1"/>
</dbReference>
<feature type="transmembrane region" description="Helical" evidence="6">
    <location>
        <begin position="118"/>
        <end position="135"/>
    </location>
</feature>
<feature type="transmembrane region" description="Helical" evidence="6">
    <location>
        <begin position="36"/>
        <end position="61"/>
    </location>
</feature>
<feature type="transmembrane region" description="Helical" evidence="6">
    <location>
        <begin position="409"/>
        <end position="429"/>
    </location>
</feature>
<dbReference type="Pfam" id="PF13520">
    <property type="entry name" value="AA_permease_2"/>
    <property type="match status" value="1"/>
</dbReference>
<feature type="transmembrane region" description="Helical" evidence="6">
    <location>
        <begin position="142"/>
        <end position="162"/>
    </location>
</feature>
<dbReference type="InterPro" id="IPR050367">
    <property type="entry name" value="APC_superfamily"/>
</dbReference>
<evidence type="ECO:0000256" key="3">
    <source>
        <dbReference type="ARBA" id="ARBA00022692"/>
    </source>
</evidence>
<evidence type="ECO:0000313" key="7">
    <source>
        <dbReference type="EMBL" id="MBS0031776.1"/>
    </source>
</evidence>
<keyword evidence="8" id="KW-1185">Reference proteome</keyword>
<dbReference type="PIRSF" id="PIRSF006060">
    <property type="entry name" value="AA_transporter"/>
    <property type="match status" value="1"/>
</dbReference>
<dbReference type="Gene3D" id="1.20.1740.10">
    <property type="entry name" value="Amino acid/polyamine transporter I"/>
    <property type="match status" value="1"/>
</dbReference>
<feature type="transmembrane region" description="Helical" evidence="6">
    <location>
        <begin position="343"/>
        <end position="367"/>
    </location>
</feature>
<feature type="transmembrane region" description="Helical" evidence="6">
    <location>
        <begin position="223"/>
        <end position="243"/>
    </location>
</feature>
<dbReference type="Proteomes" id="UP000676386">
    <property type="component" value="Unassembled WGS sequence"/>
</dbReference>
<sequence length="444" mass="48437">MKKFELLFYISVCVGIFINNSSYAIISGMFENVTGFWSLIALGIAGMLCIVIADAIACLAYKYPSAPGIRTYLKKAFPNRVSLFFVYLYIFFLLIAGAVESSVFGNIYRLIFPGADPVFIFSSMIFLIVVVNLYGLRLSRSVQFVTTVVMCFIILFLGIYGVANGPAGRSADFMDISNGLIYLQHLPAAVGIGFFLFVGFEWVTPLGFSKSSYEVKIPASMPIAIIIGTLVYGIFIIGASFTLPRTQIVNTNVYQLELAKQITFMDGRWIIVLLSSLCVISTFNAGIMGGARLLYALGRENKLPKVLTRISLRNGNPYVAIITLGVLVEALTIPVYYTGSELVFAVAASSLMCFIYIMLMISSMRILKGNIQSSGFTGYFSDSTKKVVIFLLAGVGMATLFSLPGKERYVLGLLCGLSALALGMCVYYGREKASVTGSIQDPVL</sequence>
<dbReference type="EMBL" id="JAGTXB010000025">
    <property type="protein sequence ID" value="MBS0031776.1"/>
    <property type="molecule type" value="Genomic_DNA"/>
</dbReference>
<proteinExistence type="predicted"/>
<dbReference type="InterPro" id="IPR002293">
    <property type="entry name" value="AA/rel_permease1"/>
</dbReference>
<keyword evidence="5 6" id="KW-0472">Membrane</keyword>
<keyword evidence="3 6" id="KW-0812">Transmembrane</keyword>
<organism evidence="7 8">
    <name type="scientific">Chitinophaga hostae</name>
    <dbReference type="NCBI Taxonomy" id="2831022"/>
    <lineage>
        <taxon>Bacteria</taxon>
        <taxon>Pseudomonadati</taxon>
        <taxon>Bacteroidota</taxon>
        <taxon>Chitinophagia</taxon>
        <taxon>Chitinophagales</taxon>
        <taxon>Chitinophagaceae</taxon>
        <taxon>Chitinophaga</taxon>
    </lineage>
</organism>
<evidence type="ECO:0000256" key="4">
    <source>
        <dbReference type="ARBA" id="ARBA00022989"/>
    </source>
</evidence>